<dbReference type="AlphaFoldDB" id="A0A4S2FP67"/>
<evidence type="ECO:0000313" key="1">
    <source>
        <dbReference type="EMBL" id="TGY70906.1"/>
    </source>
</evidence>
<accession>A0A4S2FP67</accession>
<protein>
    <submittedName>
        <fullName evidence="1">Uncharacterized protein</fullName>
    </submittedName>
</protein>
<dbReference type="Proteomes" id="UP000310760">
    <property type="component" value="Unassembled WGS sequence"/>
</dbReference>
<sequence length="186" mass="21635">MKYTSDIYEIPLSVFIEIYTNEGNDVEFKDGDKDHESEKIINDYMEIVSGRQLLAEILNCNERMNLAMTVELMKACENMMRLKMYDDVCDILLQIGYSCKKSDISGMSSRISALKSRAQYDLDKISKEKNEEPKERPTKKAFINEVVAIGKYNKMHINLKEWTAGAYACLMRQTCDEIEELNRKRK</sequence>
<gene>
    <name evidence="1" type="ORF">E5339_08195</name>
</gene>
<comment type="caution">
    <text evidence="1">The sequence shown here is derived from an EMBL/GenBank/DDBJ whole genome shotgun (WGS) entry which is preliminary data.</text>
</comment>
<reference evidence="1 2" key="1">
    <citation type="submission" date="2019-04" db="EMBL/GenBank/DDBJ databases">
        <title>Microbes associate with the intestines of laboratory mice.</title>
        <authorList>
            <person name="Navarre W."/>
            <person name="Wong E."/>
            <person name="Huang K."/>
            <person name="Tropini C."/>
            <person name="Ng K."/>
            <person name="Yu B."/>
        </authorList>
    </citation>
    <scope>NUCLEOTIDE SEQUENCE [LARGE SCALE GENOMIC DNA]</scope>
    <source>
        <strain evidence="1 2">NM22_B1</strain>
    </source>
</reference>
<dbReference type="EMBL" id="SRYJ01000015">
    <property type="protein sequence ID" value="TGY70906.1"/>
    <property type="molecule type" value="Genomic_DNA"/>
</dbReference>
<name>A0A4S2FP67_9BACT</name>
<dbReference type="RefSeq" id="WP_135951208.1">
    <property type="nucleotide sequence ID" value="NZ_SRYJ01000015.1"/>
</dbReference>
<proteinExistence type="predicted"/>
<organism evidence="1 2">
    <name type="scientific">Phocaeicola sartorii</name>
    <dbReference type="NCBI Taxonomy" id="671267"/>
    <lineage>
        <taxon>Bacteria</taxon>
        <taxon>Pseudomonadati</taxon>
        <taxon>Bacteroidota</taxon>
        <taxon>Bacteroidia</taxon>
        <taxon>Bacteroidales</taxon>
        <taxon>Bacteroidaceae</taxon>
        <taxon>Phocaeicola</taxon>
    </lineage>
</organism>
<evidence type="ECO:0000313" key="2">
    <source>
        <dbReference type="Proteomes" id="UP000310760"/>
    </source>
</evidence>